<dbReference type="Gene3D" id="3.90.650.10">
    <property type="entry name" value="PurM-like C-terminal domain"/>
    <property type="match status" value="2"/>
</dbReference>
<evidence type="ECO:0000313" key="17">
    <source>
        <dbReference type="EMBL" id="GAU93296.1"/>
    </source>
</evidence>
<dbReference type="Gene3D" id="1.10.8.750">
    <property type="entry name" value="Phosphoribosylformylglycinamidine synthase, linker domain"/>
    <property type="match status" value="1"/>
</dbReference>
<dbReference type="Gene3D" id="3.30.1330.10">
    <property type="entry name" value="PurM-like, N-terminal domain"/>
    <property type="match status" value="2"/>
</dbReference>
<evidence type="ECO:0000259" key="15">
    <source>
        <dbReference type="Pfam" id="PF18076"/>
    </source>
</evidence>
<evidence type="ECO:0000256" key="4">
    <source>
        <dbReference type="ARBA" id="ARBA00022598"/>
    </source>
</evidence>
<dbReference type="InterPro" id="IPR010073">
    <property type="entry name" value="PurL_large"/>
</dbReference>
<dbReference type="Pfam" id="PF18072">
    <property type="entry name" value="FGAR-AT_linker"/>
    <property type="match status" value="1"/>
</dbReference>
<evidence type="ECO:0000256" key="5">
    <source>
        <dbReference type="ARBA" id="ARBA00022723"/>
    </source>
</evidence>
<dbReference type="SUPFAM" id="SSF82697">
    <property type="entry name" value="PurS-like"/>
    <property type="match status" value="1"/>
</dbReference>
<keyword evidence="18" id="KW-1185">Reference proteome</keyword>
<dbReference type="CDD" id="cd02204">
    <property type="entry name" value="PurL_repeat2"/>
    <property type="match status" value="1"/>
</dbReference>
<dbReference type="Pfam" id="PF13507">
    <property type="entry name" value="GATase_5"/>
    <property type="match status" value="1"/>
</dbReference>
<dbReference type="SUPFAM" id="SSF52317">
    <property type="entry name" value="Class I glutamine amidotransferase-like"/>
    <property type="match status" value="1"/>
</dbReference>
<dbReference type="Pfam" id="PF02769">
    <property type="entry name" value="AIRS_C"/>
    <property type="match status" value="2"/>
</dbReference>
<dbReference type="Pfam" id="PF22689">
    <property type="entry name" value="FGAR-AT_PurM_N-like"/>
    <property type="match status" value="1"/>
</dbReference>
<accession>A0A1D1UUE7</accession>
<evidence type="ECO:0000256" key="2">
    <source>
        <dbReference type="ARBA" id="ARBA00008608"/>
    </source>
</evidence>
<dbReference type="NCBIfam" id="NF003672">
    <property type="entry name" value="PRK05297.1"/>
    <property type="match status" value="1"/>
</dbReference>
<organism evidence="17 18">
    <name type="scientific">Ramazzottius varieornatus</name>
    <name type="common">Water bear</name>
    <name type="synonym">Tardigrade</name>
    <dbReference type="NCBI Taxonomy" id="947166"/>
    <lineage>
        <taxon>Eukaryota</taxon>
        <taxon>Metazoa</taxon>
        <taxon>Ecdysozoa</taxon>
        <taxon>Tardigrada</taxon>
        <taxon>Eutardigrada</taxon>
        <taxon>Parachela</taxon>
        <taxon>Hypsibioidea</taxon>
        <taxon>Ramazzottiidae</taxon>
        <taxon>Ramazzottius</taxon>
    </lineage>
</organism>
<dbReference type="GO" id="GO:0046872">
    <property type="term" value="F:metal ion binding"/>
    <property type="evidence" value="ECO:0007669"/>
    <property type="project" value="UniProtKB-KW"/>
</dbReference>
<protein>
    <recommendedName>
        <fullName evidence="3">phosphoribosylformylglycinamidine synthase</fullName>
        <ecNumber evidence="3">6.3.5.3</ecNumber>
    </recommendedName>
    <alternativeName>
        <fullName evidence="12">Formylglycinamide ribonucleotide amidotransferase</fullName>
    </alternativeName>
    <alternativeName>
        <fullName evidence="11">Formylglycinamide ribotide amidotransferase</fullName>
    </alternativeName>
</protein>
<dbReference type="Pfam" id="PF18076">
    <property type="entry name" value="FGAR-AT_N"/>
    <property type="match status" value="1"/>
</dbReference>
<dbReference type="PROSITE" id="PS51273">
    <property type="entry name" value="GATASE_TYPE_1"/>
    <property type="match status" value="1"/>
</dbReference>
<dbReference type="SUPFAM" id="SSF55326">
    <property type="entry name" value="PurM N-terminal domain-like"/>
    <property type="match status" value="2"/>
</dbReference>
<dbReference type="SUPFAM" id="SSF56042">
    <property type="entry name" value="PurM C-terminal domain-like"/>
    <property type="match status" value="2"/>
</dbReference>
<dbReference type="GO" id="GO:0006189">
    <property type="term" value="P:'de novo' IMP biosynthetic process"/>
    <property type="evidence" value="ECO:0007669"/>
    <property type="project" value="UniProtKB-UniPathway"/>
</dbReference>
<dbReference type="Gene3D" id="3.40.50.880">
    <property type="match status" value="1"/>
</dbReference>
<comment type="similarity">
    <text evidence="2">In the N-terminal section; belongs to the FGAMS family.</text>
</comment>
<evidence type="ECO:0000256" key="12">
    <source>
        <dbReference type="ARBA" id="ARBA00032632"/>
    </source>
</evidence>
<dbReference type="GO" id="GO:0004642">
    <property type="term" value="F:phosphoribosylformylglycinamidine synthase activity"/>
    <property type="evidence" value="ECO:0007669"/>
    <property type="project" value="UniProtKB-EC"/>
</dbReference>
<dbReference type="InterPro" id="IPR010918">
    <property type="entry name" value="PurM-like_C_dom"/>
</dbReference>
<evidence type="ECO:0000256" key="6">
    <source>
        <dbReference type="ARBA" id="ARBA00022741"/>
    </source>
</evidence>
<dbReference type="CDD" id="cd02203">
    <property type="entry name" value="PurL_repeat1"/>
    <property type="match status" value="1"/>
</dbReference>
<dbReference type="InterPro" id="IPR040707">
    <property type="entry name" value="FGAR-AT_N"/>
</dbReference>
<dbReference type="FunFam" id="3.90.650.10:FF:000024">
    <property type="entry name" value="Phosphoribosylformylglycinamidine synthase"/>
    <property type="match status" value="1"/>
</dbReference>
<dbReference type="NCBIfam" id="TIGR01735">
    <property type="entry name" value="FGAM_synt"/>
    <property type="match status" value="1"/>
</dbReference>
<evidence type="ECO:0000256" key="11">
    <source>
        <dbReference type="ARBA" id="ARBA00029823"/>
    </source>
</evidence>
<dbReference type="HAMAP" id="MF_00419">
    <property type="entry name" value="PurL_1"/>
    <property type="match status" value="1"/>
</dbReference>
<dbReference type="UniPathway" id="UPA00074">
    <property type="reaction ID" value="UER00128"/>
</dbReference>
<dbReference type="InterPro" id="IPR036676">
    <property type="entry name" value="PurM-like_C_sf"/>
</dbReference>
<sequence length="1387" mass="152564">MEDYTQAKKAHPAKEVLRFINNSSWRAIPRSSLRLPEDVLPHVVSVRVQPVFYVEIDSNLHKNDVEYRETIDQLRWLTESDFFKAAATNGHASHQAGENGWENGAEFEFQVEIGPRLNFKTPFCANALSITAALSLHSVTRIERSSLCTIRYHAADSASSDYLKQACISHLMDPILQCEYKSPITSFRVDLPKQQTFLVPVCKEGRTALAVANEQLSLGFDEADLDYYTHLFRTELKRDSTNLECMDLAQSNSEHSRHWFFNGKMVIDGKTIPATLFQMVKNTNLPQFTNPNNIIKFHDNSSSIQGYDALPLFRVTNPLSPSAFEKSPGTRHIIFTAETHNFPTAVEPFSGATTGTGGRIRDVQAAGRGAHVIAGTVGYSFGSCYIPDFDAPWEEQNATYPTNFARPLKVIIEASNGASDYGNKFGEPVITGFARSFGATLPDGARCEWIKPIMFSGGIGSIDHQWTEKQKELPNGMKVVKIGGPVYNIGLGGGAASSTSVQGSNNSAVDLNAVQRGDAEMEQKLNRVIRACIELEDNPIVSIHDQGAGGNANVLKEIVDPAGALIKADQFTLGDETVSIVALWNAEYQESVAVLVPEDKIDVLKSIAHRERCTVDVVGEITGTGKIVLEDFGKGRSQSTDERINTPVDLPLELVLGDIPRKTYHLERHHPRESKPELEQRFRRSVAANFDMTKLQESLYRLLRLPSVGSKRYLTNKVDRSVTGLVAQQQCVGPLHTPLADVAVIALCHFDTKGSATAIGEQPIKMLFDVKRGARMTVIESLTNLVFAKISDLKDVKCSANWMWPAKLPGEGAALFDACQAMCGIMKELGIAVDGGKDSLSMAAKCGDEIVKSPGTLVVSTYVQCPDIRKVITPSLRVPGGKGCLLWIDPGRGHRRLGGSAYCQANSLLNIPFEAPDVDSVDTFVRAFQLTQRFLDGGKLSAGHDISDGGLIVCLLEMAIAGNCVFDVNIETPGEFAPEYLLFAEEVGWVLEVPEEYCDTISDSFSEAGVPCFFIGHSTKSSEECRSANGRNFCAPFISMDNRLVFGAEKEGIAGIRSVWEEFSYHIEKLQTNEGCAESEKAMLAAGADPIFHVSFTPDFDVCDIAAFDRDRHLPPKVAIIREEGSNGDREMAATLHMVGFEVWDVNVQDLLDEKIDLGPFRGLVFVGGFSYADVFGSAKGWAAVLAFSPSARKQLENFYQREDTFSLGVCNGCQLLTKLGLVGHTSVQSNGAKHIDVNDTPVQLKHNISKRFESRFSTVKITSSNAIMFRGMEGTQLGIWVAHGEGKFAFRDGTSGLKSASCIALQYVDRRGIPTEVYPLNPNGSPEGIAGICTPNGRHLVMMPHPERSVLAWQWPWRPEDFNWPKDAAFTPWIKMFRNAYEWCLA</sequence>
<name>A0A1D1UUE7_RAMVA</name>
<dbReference type="SUPFAM" id="SSF109736">
    <property type="entry name" value="FGAM synthase PurL, linker domain"/>
    <property type="match status" value="1"/>
</dbReference>
<dbReference type="InterPro" id="IPR041609">
    <property type="entry name" value="PurL_linker"/>
</dbReference>
<keyword evidence="6" id="KW-0547">Nucleotide-binding</keyword>
<feature type="domain" description="FGAR-AT PurM N-terminal-like" evidence="16">
    <location>
        <begin position="710"/>
        <end position="862"/>
    </location>
</feature>
<dbReference type="InterPro" id="IPR036921">
    <property type="entry name" value="PurM-like_N_sf"/>
</dbReference>
<proteinExistence type="inferred from homology"/>
<dbReference type="InterPro" id="IPR036604">
    <property type="entry name" value="PurS-like_sf"/>
</dbReference>
<evidence type="ECO:0000259" key="13">
    <source>
        <dbReference type="Pfam" id="PF02769"/>
    </source>
</evidence>
<evidence type="ECO:0000259" key="16">
    <source>
        <dbReference type="Pfam" id="PF22689"/>
    </source>
</evidence>
<keyword evidence="9" id="KW-0460">Magnesium</keyword>
<dbReference type="SMART" id="SM01211">
    <property type="entry name" value="GATase_5"/>
    <property type="match status" value="1"/>
</dbReference>
<evidence type="ECO:0000256" key="7">
    <source>
        <dbReference type="ARBA" id="ARBA00022755"/>
    </source>
</evidence>
<dbReference type="OrthoDB" id="6666987at2759"/>
<dbReference type="PANTHER" id="PTHR10099">
    <property type="entry name" value="PHOSPHORIBOSYLFORMYLGLYCINAMIDINE SYNTHASE"/>
    <property type="match status" value="1"/>
</dbReference>
<evidence type="ECO:0000256" key="1">
    <source>
        <dbReference type="ARBA" id="ARBA00004920"/>
    </source>
</evidence>
<dbReference type="FunFam" id="3.30.1330.10:FF:000007">
    <property type="entry name" value="Phosphoribosylformylglycinamidine synthase, putative"/>
    <property type="match status" value="1"/>
</dbReference>
<keyword evidence="5" id="KW-0479">Metal-binding</keyword>
<gene>
    <name evidence="17" type="primary">RvY_05259-1</name>
    <name evidence="17" type="synonym">RvY_05259.1</name>
    <name evidence="17" type="ORF">RvY_05259</name>
</gene>
<feature type="domain" description="PurM-like C-terminal" evidence="13">
    <location>
        <begin position="476"/>
        <end position="629"/>
    </location>
</feature>
<dbReference type="CDD" id="cd01740">
    <property type="entry name" value="GATase1_FGAR_AT"/>
    <property type="match status" value="1"/>
</dbReference>
<evidence type="ECO:0000313" key="18">
    <source>
        <dbReference type="Proteomes" id="UP000186922"/>
    </source>
</evidence>
<dbReference type="GO" id="GO:0005524">
    <property type="term" value="F:ATP binding"/>
    <property type="evidence" value="ECO:0007669"/>
    <property type="project" value="UniProtKB-KW"/>
</dbReference>
<dbReference type="EC" id="6.3.5.3" evidence="3"/>
<keyword evidence="8" id="KW-0067">ATP-binding</keyword>
<comment type="caution">
    <text evidence="17">The sequence shown here is derived from an EMBL/GenBank/DDBJ whole genome shotgun (WGS) entry which is preliminary data.</text>
</comment>
<feature type="domain" description="Phosphoribosylformylglycinamidine synthase linker" evidence="14">
    <location>
        <begin position="210"/>
        <end position="258"/>
    </location>
</feature>
<feature type="domain" description="PurM-like C-terminal" evidence="13">
    <location>
        <begin position="896"/>
        <end position="1022"/>
    </location>
</feature>
<evidence type="ECO:0000256" key="9">
    <source>
        <dbReference type="ARBA" id="ARBA00022842"/>
    </source>
</evidence>
<reference evidence="17 18" key="1">
    <citation type="journal article" date="2016" name="Nat. Commun.">
        <title>Extremotolerant tardigrade genome and improved radiotolerance of human cultured cells by tardigrade-unique protein.</title>
        <authorList>
            <person name="Hashimoto T."/>
            <person name="Horikawa D.D."/>
            <person name="Saito Y."/>
            <person name="Kuwahara H."/>
            <person name="Kozuka-Hata H."/>
            <person name="Shin-I T."/>
            <person name="Minakuchi Y."/>
            <person name="Ohishi K."/>
            <person name="Motoyama A."/>
            <person name="Aizu T."/>
            <person name="Enomoto A."/>
            <person name="Kondo K."/>
            <person name="Tanaka S."/>
            <person name="Hara Y."/>
            <person name="Koshikawa S."/>
            <person name="Sagara H."/>
            <person name="Miura T."/>
            <person name="Yokobori S."/>
            <person name="Miyagawa K."/>
            <person name="Suzuki Y."/>
            <person name="Kubo T."/>
            <person name="Oyama M."/>
            <person name="Kohara Y."/>
            <person name="Fujiyama A."/>
            <person name="Arakawa K."/>
            <person name="Katayama T."/>
            <person name="Toyoda A."/>
            <person name="Kunieda T."/>
        </authorList>
    </citation>
    <scope>NUCLEOTIDE SEQUENCE [LARGE SCALE GENOMIC DNA]</scope>
    <source>
        <strain evidence="17 18">YOKOZUNA-1</strain>
    </source>
</reference>
<evidence type="ECO:0000259" key="14">
    <source>
        <dbReference type="Pfam" id="PF18072"/>
    </source>
</evidence>
<dbReference type="InterPro" id="IPR055181">
    <property type="entry name" value="FGAR-AT_PurM_N-like"/>
</dbReference>
<dbReference type="InterPro" id="IPR029062">
    <property type="entry name" value="Class_I_gatase-like"/>
</dbReference>
<keyword evidence="10" id="KW-0315">Glutamine amidotransferase</keyword>
<dbReference type="Proteomes" id="UP000186922">
    <property type="component" value="Unassembled WGS sequence"/>
</dbReference>
<comment type="pathway">
    <text evidence="1">Purine metabolism; IMP biosynthesis via de novo pathway; 5-amino-1-(5-phospho-D-ribosyl)imidazole from N(2)-formyl-N(1)-(5-phospho-D-ribosyl)glycinamide: step 1/2.</text>
</comment>
<evidence type="ECO:0000256" key="3">
    <source>
        <dbReference type="ARBA" id="ARBA00012747"/>
    </source>
</evidence>
<dbReference type="GO" id="GO:0005737">
    <property type="term" value="C:cytoplasm"/>
    <property type="evidence" value="ECO:0007669"/>
    <property type="project" value="TreeGrafter"/>
</dbReference>
<keyword evidence="7" id="KW-0658">Purine biosynthesis</keyword>
<evidence type="ECO:0000256" key="10">
    <source>
        <dbReference type="ARBA" id="ARBA00022962"/>
    </source>
</evidence>
<evidence type="ECO:0000256" key="8">
    <source>
        <dbReference type="ARBA" id="ARBA00022840"/>
    </source>
</evidence>
<keyword evidence="4" id="KW-0436">Ligase</keyword>
<dbReference type="PANTHER" id="PTHR10099:SF1">
    <property type="entry name" value="PHOSPHORIBOSYLFORMYLGLYCINAMIDINE SYNTHASE"/>
    <property type="match status" value="1"/>
</dbReference>
<dbReference type="EMBL" id="BDGG01000002">
    <property type="protein sequence ID" value="GAU93296.1"/>
    <property type="molecule type" value="Genomic_DNA"/>
</dbReference>
<dbReference type="STRING" id="947166.A0A1D1UUE7"/>
<feature type="domain" description="Phosphoribosylformylglycinamidine synthase N-terminal" evidence="15">
    <location>
        <begin position="77"/>
        <end position="181"/>
    </location>
</feature>